<dbReference type="Proteomes" id="UP000005940">
    <property type="component" value="Chromosome"/>
</dbReference>
<dbReference type="RefSeq" id="WP_006345257.1">
    <property type="nucleotide sequence ID" value="NZ_CP029159.1"/>
</dbReference>
<reference evidence="2 3" key="1">
    <citation type="journal article" date="2012" name="J. Bacteriol.">
        <title>Draft genome of Streptomyces tsukubaensis NRRL 18488, the producer of the clinically important immunosuppressant tacrolimus (FK506).</title>
        <authorList>
            <person name="Barreiro C."/>
            <person name="Prieto C."/>
            <person name="Sola-Landa A."/>
            <person name="Solera E."/>
            <person name="Martinez-Castro M."/>
            <person name="Perez-Redondo R."/>
            <person name="Garcia-Estrada C."/>
            <person name="Aparicio J.F."/>
            <person name="Fernandez-Martinez L.T."/>
            <person name="Santos-Aberturas J."/>
            <person name="Salehi-Najafabadi Z."/>
            <person name="Rodriguez-Garcia A."/>
            <person name="Tauch A."/>
            <person name="Martin J.F."/>
        </authorList>
    </citation>
    <scope>NUCLEOTIDE SEQUENCE [LARGE SCALE GENOMIC DNA]</scope>
    <source>
        <strain evidence="3">DSM 42081 / NBRC 108919 / NRRL 18488 / 9993</strain>
    </source>
</reference>
<dbReference type="Pfam" id="PF13480">
    <property type="entry name" value="Acetyltransf_6"/>
    <property type="match status" value="1"/>
</dbReference>
<name>I2NA65_STRT9</name>
<gene>
    <name evidence="2" type="ORF">STSU_003520</name>
</gene>
<sequence length="315" mass="34913">MEIIEQDDLVIAKVTRDDVEHDARAVAELSVDVVRLHDNEDPDPAVLDRLGFLTRPRWVNWLAPLGASEEEFTARVSGTERRNIRLGRRAVQEGGLRLSVRSGLTEEVFEEFLPVYDAQLAGMARGKDYARRFRTRLLDNGDEYMSVFVYDGRKAVVTSIWWIRPGASVLQMRFSAAAPSARASRVMRAAYAEAFRFAREHGLSYASLGNDPSLFGHVVQPGLFNFKSRLGFSAVPSAMLDPHLGGVTTDRFVSLRALSDPSLVVTVDPTATALPTWPDAAPSLDLVLLSRSPCDAAGTFRTEGFRSSRTMVIQR</sequence>
<feature type="domain" description="BioF2-like acetyltransferase" evidence="1">
    <location>
        <begin position="81"/>
        <end position="209"/>
    </location>
</feature>
<evidence type="ECO:0000259" key="1">
    <source>
        <dbReference type="Pfam" id="PF13480"/>
    </source>
</evidence>
<dbReference type="EMBL" id="CP029159">
    <property type="protein sequence ID" value="QKM66369.1"/>
    <property type="molecule type" value="Genomic_DNA"/>
</dbReference>
<dbReference type="InterPro" id="IPR016181">
    <property type="entry name" value="Acyl_CoA_acyltransferase"/>
</dbReference>
<dbReference type="AlphaFoldDB" id="I2NA65"/>
<organism evidence="2 3">
    <name type="scientific">Streptomyces tsukubensis (strain DSM 42081 / NBRC 108919 / NRRL 18488 / 9993)</name>
    <dbReference type="NCBI Taxonomy" id="1114943"/>
    <lineage>
        <taxon>Bacteria</taxon>
        <taxon>Bacillati</taxon>
        <taxon>Actinomycetota</taxon>
        <taxon>Actinomycetes</taxon>
        <taxon>Kitasatosporales</taxon>
        <taxon>Streptomycetaceae</taxon>
        <taxon>Streptomyces</taxon>
    </lineage>
</organism>
<proteinExistence type="predicted"/>
<protein>
    <submittedName>
        <fullName evidence="2">GNAT family N-acetyltransferase</fullName>
    </submittedName>
</protein>
<evidence type="ECO:0000313" key="2">
    <source>
        <dbReference type="EMBL" id="QKM66369.1"/>
    </source>
</evidence>
<dbReference type="Gene3D" id="3.40.630.30">
    <property type="match status" value="1"/>
</dbReference>
<dbReference type="InterPro" id="IPR038740">
    <property type="entry name" value="BioF2-like_GNAT_dom"/>
</dbReference>
<dbReference type="SUPFAM" id="SSF55729">
    <property type="entry name" value="Acyl-CoA N-acyltransferases (Nat)"/>
    <property type="match status" value="1"/>
</dbReference>
<keyword evidence="3" id="KW-1185">Reference proteome</keyword>
<evidence type="ECO:0000313" key="3">
    <source>
        <dbReference type="Proteomes" id="UP000005940"/>
    </source>
</evidence>
<accession>I2NA65</accession>
<dbReference type="GO" id="GO:0016740">
    <property type="term" value="F:transferase activity"/>
    <property type="evidence" value="ECO:0007669"/>
    <property type="project" value="UniProtKB-KW"/>
</dbReference>